<gene>
    <name evidence="1" type="ORF">RPERSI_LOCUS24326</name>
</gene>
<organism evidence="1 2">
    <name type="scientific">Racocetra persica</name>
    <dbReference type="NCBI Taxonomy" id="160502"/>
    <lineage>
        <taxon>Eukaryota</taxon>
        <taxon>Fungi</taxon>
        <taxon>Fungi incertae sedis</taxon>
        <taxon>Mucoromycota</taxon>
        <taxon>Glomeromycotina</taxon>
        <taxon>Glomeromycetes</taxon>
        <taxon>Diversisporales</taxon>
        <taxon>Gigasporaceae</taxon>
        <taxon>Racocetra</taxon>
    </lineage>
</organism>
<proteinExistence type="predicted"/>
<accession>A0ACA9RYI8</accession>
<sequence length="472" mass="53843">TFQDPSNLSERFIQFIDKCLDEYNTIGSYYYAPYTTLIQASGVGKSKLLINVAEEIMSVYCCLRKSESSGYPPRSDIAKMLIKEFNNEQDAKTTYLAYICACFQKMQDFSGDCKKWLDEHTNKNLQGNFWRDVENRMKNIKDHLMTCSTDSETTDLVEKYLVKKNTVIKREGPVKYLFAFDEASTLVGNKDGSKNVGKISPFYYIRRALILLPKGAGIFAVFTDTHSNISNFSPAYYLDPSKRVAEEKFKLFAPFYLLDTTDMNVNLREVKTLKESEDPRHFFQYGRPLWGALLMPSSDAKGMESERIIELAMDKLIGGKYFGVWREEVQIKILDTLAILGPRLCIEIAPQSGYAPDLIANNMRLCISVLEDRKYVVTSMPTEPVLAEASARIMNDPHISLTELINKLSEALKKGVVEAGYRGELTARLLLLNAWDCCIKKKILDENNMNISKNFFRFVTLEEFLKSLLADN</sequence>
<evidence type="ECO:0000313" key="1">
    <source>
        <dbReference type="EMBL" id="CAG8815864.1"/>
    </source>
</evidence>
<comment type="caution">
    <text evidence="1">The sequence shown here is derived from an EMBL/GenBank/DDBJ whole genome shotgun (WGS) entry which is preliminary data.</text>
</comment>
<keyword evidence="2" id="KW-1185">Reference proteome</keyword>
<reference evidence="1" key="1">
    <citation type="submission" date="2021-06" db="EMBL/GenBank/DDBJ databases">
        <authorList>
            <person name="Kallberg Y."/>
            <person name="Tangrot J."/>
            <person name="Rosling A."/>
        </authorList>
    </citation>
    <scope>NUCLEOTIDE SEQUENCE</scope>
    <source>
        <strain evidence="1">MA461A</strain>
    </source>
</reference>
<feature type="non-terminal residue" evidence="1">
    <location>
        <position position="1"/>
    </location>
</feature>
<name>A0ACA9RYI8_9GLOM</name>
<dbReference type="EMBL" id="CAJVQC010077831">
    <property type="protein sequence ID" value="CAG8815864.1"/>
    <property type="molecule type" value="Genomic_DNA"/>
</dbReference>
<feature type="non-terminal residue" evidence="1">
    <location>
        <position position="472"/>
    </location>
</feature>
<dbReference type="Proteomes" id="UP000789920">
    <property type="component" value="Unassembled WGS sequence"/>
</dbReference>
<protein>
    <submittedName>
        <fullName evidence="1">31073_t:CDS:1</fullName>
    </submittedName>
</protein>
<evidence type="ECO:0000313" key="2">
    <source>
        <dbReference type="Proteomes" id="UP000789920"/>
    </source>
</evidence>